<organism evidence="2 3">
    <name type="scientific">Acaulospora morrowiae</name>
    <dbReference type="NCBI Taxonomy" id="94023"/>
    <lineage>
        <taxon>Eukaryota</taxon>
        <taxon>Fungi</taxon>
        <taxon>Fungi incertae sedis</taxon>
        <taxon>Mucoromycota</taxon>
        <taxon>Glomeromycotina</taxon>
        <taxon>Glomeromycetes</taxon>
        <taxon>Diversisporales</taxon>
        <taxon>Acaulosporaceae</taxon>
        <taxon>Acaulospora</taxon>
    </lineage>
</organism>
<name>A0A9N9AQ88_9GLOM</name>
<keyword evidence="3" id="KW-1185">Reference proteome</keyword>
<reference evidence="2" key="1">
    <citation type="submission" date="2021-06" db="EMBL/GenBank/DDBJ databases">
        <authorList>
            <person name="Kallberg Y."/>
            <person name="Tangrot J."/>
            <person name="Rosling A."/>
        </authorList>
    </citation>
    <scope>NUCLEOTIDE SEQUENCE</scope>
    <source>
        <strain evidence="2">CL551</strain>
    </source>
</reference>
<dbReference type="InterPro" id="IPR037365">
    <property type="entry name" value="Slowmo/Ups"/>
</dbReference>
<comment type="caution">
    <text evidence="2">The sequence shown here is derived from an EMBL/GenBank/DDBJ whole genome shotgun (WGS) entry which is preliminary data.</text>
</comment>
<evidence type="ECO:0000313" key="2">
    <source>
        <dbReference type="EMBL" id="CAG8536279.1"/>
    </source>
</evidence>
<dbReference type="GO" id="GO:0005758">
    <property type="term" value="C:mitochondrial intermembrane space"/>
    <property type="evidence" value="ECO:0007669"/>
    <property type="project" value="InterPro"/>
</dbReference>
<dbReference type="InterPro" id="IPR006797">
    <property type="entry name" value="PRELI/MSF1_dom"/>
</dbReference>
<dbReference type="AlphaFoldDB" id="A0A9N9AQ88"/>
<dbReference type="OrthoDB" id="407630at2759"/>
<dbReference type="PANTHER" id="PTHR11158">
    <property type="entry name" value="MSF1/PX19 RELATED"/>
    <property type="match status" value="1"/>
</dbReference>
<sequence>MKFFEASHTFFYSWSHVSAASWRKYPNDKCPHVIAIDVLDRHVDPETGILRTERLITCQQNIPKLLSKLFGGSTVTYAREISEIDPKNKVLKMTSCNLSVNHLVNVSETVVYKEDPSDPSKTLFKQEASIKCGESISQFASFIEDFFVQRFGDNATKGRQGFENVLDRLKGQGETIKS</sequence>
<gene>
    <name evidence="2" type="ORF">AMORRO_LOCUS4910</name>
</gene>
<protein>
    <submittedName>
        <fullName evidence="2">1381_t:CDS:1</fullName>
    </submittedName>
</protein>
<feature type="domain" description="PRELI/MSF1" evidence="1">
    <location>
        <begin position="1"/>
        <end position="174"/>
    </location>
</feature>
<accession>A0A9N9AQ88</accession>
<dbReference type="Proteomes" id="UP000789342">
    <property type="component" value="Unassembled WGS sequence"/>
</dbReference>
<dbReference type="EMBL" id="CAJVPV010002804">
    <property type="protein sequence ID" value="CAG8536279.1"/>
    <property type="molecule type" value="Genomic_DNA"/>
</dbReference>
<evidence type="ECO:0000259" key="1">
    <source>
        <dbReference type="PROSITE" id="PS50904"/>
    </source>
</evidence>
<dbReference type="PROSITE" id="PS50904">
    <property type="entry name" value="PRELI_MSF1"/>
    <property type="match status" value="1"/>
</dbReference>
<dbReference type="Pfam" id="PF04707">
    <property type="entry name" value="PRELI"/>
    <property type="match status" value="1"/>
</dbReference>
<proteinExistence type="predicted"/>
<evidence type="ECO:0000313" key="3">
    <source>
        <dbReference type="Proteomes" id="UP000789342"/>
    </source>
</evidence>